<dbReference type="InterPro" id="IPR027417">
    <property type="entry name" value="P-loop_NTPase"/>
</dbReference>
<sequence length="260" mass="29743">MTTNSKALIIGLSGASSSGKTSLSHLLRKILPNVYVLHEDDFFKREEEIPVKDNLQDWDCAEAIDLPALVNVLQEIRRTGELPPNLESKESQSLTIGIDKVSESTISRIKDRVAAWIAPGQPGYSLQTRKIFIIEGFLLYSYSTSVIWPYLDLKMFLQVSYAAAKARRQTRSGYITHTSIWQDPPNYVDQVVWPNYRHNHEWMFEDRDVEGNVKEGARSISGIRWSGMADMDMESTLSWAVELLMQELPTLLDDKYRQNE</sequence>
<gene>
    <name evidence="1" type="ORF">BLGHR1_13068</name>
</gene>
<dbReference type="AlphaFoldDB" id="A0A383UR81"/>
<evidence type="ECO:0008006" key="3">
    <source>
        <dbReference type="Google" id="ProtNLM"/>
    </source>
</evidence>
<dbReference type="VEuPathDB" id="FungiDB:BLGHR1_13068"/>
<organism evidence="1 2">
    <name type="scientific">Blumeria hordei</name>
    <name type="common">Barley powdery mildew</name>
    <name type="synonym">Blumeria graminis f. sp. hordei</name>
    <dbReference type="NCBI Taxonomy" id="2867405"/>
    <lineage>
        <taxon>Eukaryota</taxon>
        <taxon>Fungi</taxon>
        <taxon>Dikarya</taxon>
        <taxon>Ascomycota</taxon>
        <taxon>Pezizomycotina</taxon>
        <taxon>Leotiomycetes</taxon>
        <taxon>Erysiphales</taxon>
        <taxon>Erysiphaceae</taxon>
        <taxon>Blumeria</taxon>
    </lineage>
</organism>
<reference evidence="1 2" key="1">
    <citation type="submission" date="2017-11" db="EMBL/GenBank/DDBJ databases">
        <authorList>
            <person name="Kracher B."/>
        </authorList>
    </citation>
    <scope>NUCLEOTIDE SEQUENCE [LARGE SCALE GENOMIC DNA]</scope>
    <source>
        <strain evidence="1 2">RACE1</strain>
    </source>
</reference>
<dbReference type="PANTHER" id="PTHR10285">
    <property type="entry name" value="URIDINE KINASE"/>
    <property type="match status" value="1"/>
</dbReference>
<evidence type="ECO:0000313" key="2">
    <source>
        <dbReference type="Proteomes" id="UP000275772"/>
    </source>
</evidence>
<dbReference type="Proteomes" id="UP000275772">
    <property type="component" value="Unassembled WGS sequence"/>
</dbReference>
<dbReference type="SUPFAM" id="SSF52540">
    <property type="entry name" value="P-loop containing nucleoside triphosphate hydrolases"/>
    <property type="match status" value="1"/>
</dbReference>
<name>A0A383UR81_BLUHO</name>
<dbReference type="CDD" id="cd02024">
    <property type="entry name" value="NRK1"/>
    <property type="match status" value="1"/>
</dbReference>
<protein>
    <recommendedName>
        <fullName evidence="3">Nicotinamide riboside kinase 1</fullName>
    </recommendedName>
</protein>
<dbReference type="Gene3D" id="3.40.50.300">
    <property type="entry name" value="P-loop containing nucleotide triphosphate hydrolases"/>
    <property type="match status" value="1"/>
</dbReference>
<accession>A0A383UR81</accession>
<proteinExistence type="predicted"/>
<evidence type="ECO:0000313" key="1">
    <source>
        <dbReference type="EMBL" id="SZF02289.1"/>
    </source>
</evidence>
<dbReference type="EMBL" id="UNSH01000042">
    <property type="protein sequence ID" value="SZF02289.1"/>
    <property type="molecule type" value="Genomic_DNA"/>
</dbReference>